<evidence type="ECO:0000256" key="1">
    <source>
        <dbReference type="SAM" id="MobiDB-lite"/>
    </source>
</evidence>
<feature type="compositionally biased region" description="Basic and acidic residues" evidence="1">
    <location>
        <begin position="70"/>
        <end position="79"/>
    </location>
</feature>
<organism evidence="2">
    <name type="scientific">Arundo donax</name>
    <name type="common">Giant reed</name>
    <name type="synonym">Donax arundinaceus</name>
    <dbReference type="NCBI Taxonomy" id="35708"/>
    <lineage>
        <taxon>Eukaryota</taxon>
        <taxon>Viridiplantae</taxon>
        <taxon>Streptophyta</taxon>
        <taxon>Embryophyta</taxon>
        <taxon>Tracheophyta</taxon>
        <taxon>Spermatophyta</taxon>
        <taxon>Magnoliopsida</taxon>
        <taxon>Liliopsida</taxon>
        <taxon>Poales</taxon>
        <taxon>Poaceae</taxon>
        <taxon>PACMAD clade</taxon>
        <taxon>Arundinoideae</taxon>
        <taxon>Arundineae</taxon>
        <taxon>Arundo</taxon>
    </lineage>
</organism>
<dbReference type="EMBL" id="GBRH01283257">
    <property type="protein sequence ID" value="JAD14638.1"/>
    <property type="molecule type" value="Transcribed_RNA"/>
</dbReference>
<sequence>MYLSRTNSCELTCSVAYEMERSDSAVDEEPTLSASLLSSRSSPAARALLFLLFPMARPRTNHNPISHKRTAQDEPETARHHLVGRARRRWRERLGIRSRCGGRGGRRRRRGERRDREKGAGWRRDGDGDRRSRSRGRSS</sequence>
<reference evidence="2" key="1">
    <citation type="submission" date="2014-09" db="EMBL/GenBank/DDBJ databases">
        <authorList>
            <person name="Magalhaes I.L.F."/>
            <person name="Oliveira U."/>
            <person name="Santos F.R."/>
            <person name="Vidigal T.H.D.A."/>
            <person name="Brescovit A.D."/>
            <person name="Santos A.J."/>
        </authorList>
    </citation>
    <scope>NUCLEOTIDE SEQUENCE</scope>
    <source>
        <tissue evidence="2">Shoot tissue taken approximately 20 cm above the soil surface</tissue>
    </source>
</reference>
<evidence type="ECO:0000313" key="2">
    <source>
        <dbReference type="EMBL" id="JAD14638.1"/>
    </source>
</evidence>
<feature type="compositionally biased region" description="Basic and acidic residues" evidence="1">
    <location>
        <begin position="112"/>
        <end position="131"/>
    </location>
</feature>
<protein>
    <submittedName>
        <fullName evidence="2">Uncharacterized protein</fullName>
    </submittedName>
</protein>
<dbReference type="AlphaFoldDB" id="A0A0A8XPV2"/>
<reference evidence="2" key="2">
    <citation type="journal article" date="2015" name="Data Brief">
        <title>Shoot transcriptome of the giant reed, Arundo donax.</title>
        <authorList>
            <person name="Barrero R.A."/>
            <person name="Guerrero F.D."/>
            <person name="Moolhuijzen P."/>
            <person name="Goolsby J.A."/>
            <person name="Tidwell J."/>
            <person name="Bellgard S.E."/>
            <person name="Bellgard M.I."/>
        </authorList>
    </citation>
    <scope>NUCLEOTIDE SEQUENCE</scope>
    <source>
        <tissue evidence="2">Shoot tissue taken approximately 20 cm above the soil surface</tissue>
    </source>
</reference>
<accession>A0A0A8XPV2</accession>
<proteinExistence type="predicted"/>
<feature type="region of interest" description="Disordered" evidence="1">
    <location>
        <begin position="97"/>
        <end position="139"/>
    </location>
</feature>
<feature type="region of interest" description="Disordered" evidence="1">
    <location>
        <begin position="58"/>
        <end position="85"/>
    </location>
</feature>
<dbReference type="EMBL" id="GBRH01246674">
    <property type="protein sequence ID" value="JAD51221.1"/>
    <property type="molecule type" value="Transcribed_RNA"/>
</dbReference>
<name>A0A0A8XPV2_ARUDO</name>